<evidence type="ECO:0000313" key="11">
    <source>
        <dbReference type="EMBL" id="KAF1024527.1"/>
    </source>
</evidence>
<dbReference type="GO" id="GO:0005524">
    <property type="term" value="F:ATP binding"/>
    <property type="evidence" value="ECO:0007669"/>
    <property type="project" value="UniProtKB-KW"/>
</dbReference>
<dbReference type="PROSITE" id="PS50893">
    <property type="entry name" value="ABC_TRANSPORTER_2"/>
    <property type="match status" value="2"/>
</dbReference>
<name>A0A833PE71_ACIBZ</name>
<dbReference type="PROSITE" id="PS50929">
    <property type="entry name" value="ABC_TM1F"/>
    <property type="match status" value="2"/>
</dbReference>
<dbReference type="Pfam" id="PF06472">
    <property type="entry name" value="ABC_membrane_2"/>
    <property type="match status" value="2"/>
</dbReference>
<dbReference type="SMART" id="SM00382">
    <property type="entry name" value="AAA"/>
    <property type="match status" value="2"/>
</dbReference>
<comment type="caution">
    <text evidence="11">The sequence shown here is derived from an EMBL/GenBank/DDBJ whole genome shotgun (WGS) entry which is preliminary data.</text>
</comment>
<evidence type="ECO:0000256" key="8">
    <source>
        <dbReference type="SAM" id="Phobius"/>
    </source>
</evidence>
<keyword evidence="2" id="KW-0813">Transport</keyword>
<evidence type="ECO:0000256" key="5">
    <source>
        <dbReference type="ARBA" id="ARBA00022840"/>
    </source>
</evidence>
<dbReference type="InterPro" id="IPR011527">
    <property type="entry name" value="ABC1_TM_dom"/>
</dbReference>
<gene>
    <name evidence="11" type="primary">bacA_1</name>
    <name evidence="11" type="ORF">GAK29_02509</name>
</gene>
<dbReference type="InterPro" id="IPR003439">
    <property type="entry name" value="ABC_transporter-like_ATP-bd"/>
</dbReference>
<dbReference type="InterPro" id="IPR017871">
    <property type="entry name" value="ABC_transporter-like_CS"/>
</dbReference>
<evidence type="ECO:0000259" key="9">
    <source>
        <dbReference type="PROSITE" id="PS50893"/>
    </source>
</evidence>
<dbReference type="PROSITE" id="PS00211">
    <property type="entry name" value="ABC_TRANSPORTER_1"/>
    <property type="match status" value="2"/>
</dbReference>
<dbReference type="SUPFAM" id="SSF90123">
    <property type="entry name" value="ABC transporter transmembrane region"/>
    <property type="match status" value="2"/>
</dbReference>
<feature type="domain" description="ABC transmembrane type-1" evidence="10">
    <location>
        <begin position="636"/>
        <end position="924"/>
    </location>
</feature>
<dbReference type="PANTHER" id="PTHR11384">
    <property type="entry name" value="ATP-BINDING CASSETTE, SUB-FAMILY D MEMBER"/>
    <property type="match status" value="1"/>
</dbReference>
<feature type="transmembrane region" description="Helical" evidence="8">
    <location>
        <begin position="901"/>
        <end position="922"/>
    </location>
</feature>
<dbReference type="CDD" id="cd03223">
    <property type="entry name" value="ABCD_peroxisomal_ALDP"/>
    <property type="match status" value="2"/>
</dbReference>
<accession>A0A833PE71</accession>
<evidence type="ECO:0000256" key="6">
    <source>
        <dbReference type="ARBA" id="ARBA00022989"/>
    </source>
</evidence>
<evidence type="ECO:0000256" key="7">
    <source>
        <dbReference type="ARBA" id="ARBA00023136"/>
    </source>
</evidence>
<dbReference type="InterPro" id="IPR050835">
    <property type="entry name" value="ABC_transporter_sub-D"/>
</dbReference>
<evidence type="ECO:0000256" key="2">
    <source>
        <dbReference type="ARBA" id="ARBA00022448"/>
    </source>
</evidence>
<dbReference type="PANTHER" id="PTHR11384:SF59">
    <property type="entry name" value="LYSOSOMAL COBALAMIN TRANSPORTER ABCD4"/>
    <property type="match status" value="1"/>
</dbReference>
<feature type="transmembrane region" description="Helical" evidence="8">
    <location>
        <begin position="40"/>
        <end position="62"/>
    </location>
</feature>
<feature type="domain" description="ABC transporter" evidence="9">
    <location>
        <begin position="963"/>
        <end position="1172"/>
    </location>
</feature>
<keyword evidence="3 8" id="KW-0812">Transmembrane</keyword>
<dbReference type="GO" id="GO:0016887">
    <property type="term" value="F:ATP hydrolysis activity"/>
    <property type="evidence" value="ECO:0007669"/>
    <property type="project" value="InterPro"/>
</dbReference>
<proteinExistence type="predicted"/>
<dbReference type="Gene3D" id="1.20.1560.10">
    <property type="entry name" value="ABC transporter type 1, transmembrane domain"/>
    <property type="match status" value="2"/>
</dbReference>
<feature type="transmembrane region" description="Helical" evidence="8">
    <location>
        <begin position="274"/>
        <end position="292"/>
    </location>
</feature>
<keyword evidence="5 11" id="KW-0067">ATP-binding</keyword>
<evidence type="ECO:0000313" key="12">
    <source>
        <dbReference type="Proteomes" id="UP000490535"/>
    </source>
</evidence>
<evidence type="ECO:0000256" key="1">
    <source>
        <dbReference type="ARBA" id="ARBA00004651"/>
    </source>
</evidence>
<keyword evidence="6 8" id="KW-1133">Transmembrane helix</keyword>
<feature type="transmembrane region" description="Helical" evidence="8">
    <location>
        <begin position="304"/>
        <end position="326"/>
    </location>
</feature>
<feature type="transmembrane region" description="Helical" evidence="8">
    <location>
        <begin position="868"/>
        <end position="889"/>
    </location>
</feature>
<dbReference type="InterPro" id="IPR027417">
    <property type="entry name" value="P-loop_NTPase"/>
</dbReference>
<feature type="transmembrane region" description="Helical" evidence="8">
    <location>
        <begin position="163"/>
        <end position="184"/>
    </location>
</feature>
<evidence type="ECO:0000259" key="10">
    <source>
        <dbReference type="PROSITE" id="PS50929"/>
    </source>
</evidence>
<evidence type="ECO:0000256" key="4">
    <source>
        <dbReference type="ARBA" id="ARBA00022741"/>
    </source>
</evidence>
<feature type="transmembrane region" description="Helical" evidence="8">
    <location>
        <begin position="637"/>
        <end position="657"/>
    </location>
</feature>
<dbReference type="SUPFAM" id="SSF52540">
    <property type="entry name" value="P-loop containing nucleoside triphosphate hydrolases"/>
    <property type="match status" value="2"/>
</dbReference>
<organism evidence="11 12">
    <name type="scientific">Acinetobacter bereziniae</name>
    <name type="common">Acinetobacter genomosp. 10</name>
    <dbReference type="NCBI Taxonomy" id="106648"/>
    <lineage>
        <taxon>Bacteria</taxon>
        <taxon>Pseudomonadati</taxon>
        <taxon>Pseudomonadota</taxon>
        <taxon>Gammaproteobacteria</taxon>
        <taxon>Moraxellales</taxon>
        <taxon>Moraxellaceae</taxon>
        <taxon>Acinetobacter</taxon>
    </lineage>
</organism>
<dbReference type="GO" id="GO:0005886">
    <property type="term" value="C:plasma membrane"/>
    <property type="evidence" value="ECO:0007669"/>
    <property type="project" value="UniProtKB-SubCell"/>
</dbReference>
<feature type="transmembrane region" description="Helical" evidence="8">
    <location>
        <begin position="677"/>
        <end position="700"/>
    </location>
</feature>
<protein>
    <submittedName>
        <fullName evidence="11">Vitamin B12 transport ATP-binding protein BacA</fullName>
    </submittedName>
</protein>
<feature type="transmembrane region" description="Helical" evidence="8">
    <location>
        <begin position="82"/>
        <end position="104"/>
    </location>
</feature>
<dbReference type="Proteomes" id="UP000490535">
    <property type="component" value="Unassembled WGS sequence"/>
</dbReference>
<dbReference type="Gene3D" id="3.40.50.300">
    <property type="entry name" value="P-loop containing nucleotide triphosphate hydrolases"/>
    <property type="match status" value="2"/>
</dbReference>
<dbReference type="AlphaFoldDB" id="A0A833PE71"/>
<sequence>MSQQFQRIEENNFKINKLLFLRFFNLIKPFWWRKEARSSWLLLIIMISLTIGLSVFSGYLSYLTAEVTNALLDKKESYWLLFFKYTIFEICAYLIGALIVSLLITKISLQWREWLTQHLTHKYLENRAYYDILYKQDIDNPDQRIQEQVGPVCDMLTNLPRTLVSMTLGIGIHIAILISISTTYLWAQTLYLTIVGLVTYYFAIPLIKKNWLLIVAEANLRSSLSHVRENSETIAFYRGENAARENINYRILKVFQRNKSILFFTTKVNAIQSFLNLLPEILVALLLVPLFFSHQITYGTIGQATTSAAMLVINIKIFINFIPMLADAAPKAVRIAEIQEKVEKMKLAHAAQNPQEIIQFFSSKDIELFNLNVNTPNAEQQLVKNLNLTIKSGQNLIIMGRTGVGKSSLMRVMAGLWNKGQGRVGLPPIEQLLFVPQRPYMTQGSLWSQLIYPATETTLTNEQMIDILHRVNLSVLLERYESLDVVQDWRHELSLGQQQCLSMARLLVNHPKYAFLDEASSALDELIEAKVYQQLIDAGITLISISHRESLIQFHQEKLELLPQGAWEIKTLFKHSLPISEYPSINHDKNQIVNKHIEPELETKLNKKDFKIDHLFFKRLWIVVKPFWFRKTAWKSWLIMAFIIMSAFIYSAILGYISFKVADQTNALINFDQNKYWILLVFIFIIKIIFLLFNLFSSFIENFLNYFWQKWLTEYMADTYLSNRTYYEIALNDKIDNPDQRIQSEAKPLIQILSLWVSSIAYFFSGLTIQFAILHYIHPQLSYITIVYAIFFVFISFYIYRPLIRRGFLVTKSEADLRSSLLHVRENAENIAFYRGEKSEKRHIFSSLHLAIKNNWIMSIYDNILDSLMFLLGQVIIILPVIVLTPLYFSDKINFGTLGQGIAATGLVFGSFSILSSLISSLSDLAPNVVRLSEIIEKLNIIKKSSSRKNKKENFKIIHSNILKLENVSIKTPKGSLPLIKDLNLEILPHHHYVIIGQTGIGKSSLLRVLAGLWNNGTGTLHRIPDEDYVFLPQRPYVTDGTLRSQIIYPKVNTDLNDEQLQKILERVQLGDLTQKQGDLDTYNNWGRILSLGEQQRLGFARILIHQSKYVFLDEATSAVDQKTEQQLYEMLLQRGATLISICHKQSAWHYHTHYLKLMPKGQYEIGLIENI</sequence>
<dbReference type="InterPro" id="IPR036640">
    <property type="entry name" value="ABC1_TM_sf"/>
</dbReference>
<dbReference type="EMBL" id="WNDP01000059">
    <property type="protein sequence ID" value="KAF1024527.1"/>
    <property type="molecule type" value="Genomic_DNA"/>
</dbReference>
<dbReference type="InterPro" id="IPR003593">
    <property type="entry name" value="AAA+_ATPase"/>
</dbReference>
<feature type="transmembrane region" description="Helical" evidence="8">
    <location>
        <begin position="780"/>
        <end position="800"/>
    </location>
</feature>
<evidence type="ECO:0000256" key="3">
    <source>
        <dbReference type="ARBA" id="ARBA00022692"/>
    </source>
</evidence>
<dbReference type="GO" id="GO:0140359">
    <property type="term" value="F:ABC-type transporter activity"/>
    <property type="evidence" value="ECO:0007669"/>
    <property type="project" value="InterPro"/>
</dbReference>
<keyword evidence="4" id="KW-0547">Nucleotide-binding</keyword>
<feature type="domain" description="ABC transporter" evidence="9">
    <location>
        <begin position="366"/>
        <end position="589"/>
    </location>
</feature>
<feature type="domain" description="ABC transmembrane type-1" evidence="10">
    <location>
        <begin position="44"/>
        <end position="327"/>
    </location>
</feature>
<feature type="transmembrane region" description="Helical" evidence="8">
    <location>
        <begin position="190"/>
        <end position="207"/>
    </location>
</feature>
<reference evidence="12" key="1">
    <citation type="journal article" date="2020" name="MBio">
        <title>Horizontal gene transfer to a defensive symbiont with a reduced genome amongst a multipartite beetle microbiome.</title>
        <authorList>
            <person name="Waterworth S.C."/>
            <person name="Florez L.V."/>
            <person name="Rees E.R."/>
            <person name="Hertweck C."/>
            <person name="Kaltenpoth M."/>
            <person name="Kwan J.C."/>
        </authorList>
    </citation>
    <scope>NUCLEOTIDE SEQUENCE [LARGE SCALE GENOMIC DNA]</scope>
</reference>
<dbReference type="Pfam" id="PF00005">
    <property type="entry name" value="ABC_tran"/>
    <property type="match status" value="2"/>
</dbReference>
<comment type="subcellular location">
    <subcellularLocation>
        <location evidence="1">Cell membrane</location>
        <topology evidence="1">Multi-pass membrane protein</topology>
    </subcellularLocation>
</comment>
<keyword evidence="7 8" id="KW-0472">Membrane</keyword>
<feature type="transmembrane region" description="Helical" evidence="8">
    <location>
        <begin position="749"/>
        <end position="774"/>
    </location>
</feature>